<dbReference type="InterPro" id="IPR000477">
    <property type="entry name" value="RT_dom"/>
</dbReference>
<dbReference type="Gene3D" id="3.30.70.270">
    <property type="match status" value="1"/>
</dbReference>
<dbReference type="InterPro" id="IPR005135">
    <property type="entry name" value="Endo/exonuclease/phosphatase"/>
</dbReference>
<dbReference type="InterPro" id="IPR043502">
    <property type="entry name" value="DNA/RNA_pol_sf"/>
</dbReference>
<dbReference type="GO" id="GO:0003824">
    <property type="term" value="F:catalytic activity"/>
    <property type="evidence" value="ECO:0007669"/>
    <property type="project" value="InterPro"/>
</dbReference>
<dbReference type="GO" id="GO:0071897">
    <property type="term" value="P:DNA biosynthetic process"/>
    <property type="evidence" value="ECO:0007669"/>
    <property type="project" value="UniProtKB-ARBA"/>
</dbReference>
<dbReference type="InterPro" id="IPR036691">
    <property type="entry name" value="Endo/exonu/phosph_ase_sf"/>
</dbReference>
<dbReference type="PROSITE" id="PS50878">
    <property type="entry name" value="RT_POL"/>
    <property type="match status" value="1"/>
</dbReference>
<name>A0AAD7YPQ3_MYTSE</name>
<dbReference type="PANTHER" id="PTHR33332">
    <property type="entry name" value="REVERSE TRANSCRIPTASE DOMAIN-CONTAINING PROTEIN"/>
    <property type="match status" value="1"/>
</dbReference>
<evidence type="ECO:0000313" key="3">
    <source>
        <dbReference type="Proteomes" id="UP001231518"/>
    </source>
</evidence>
<dbReference type="AlphaFoldDB" id="A0AAD7YPQ3"/>
<organism evidence="2 3">
    <name type="scientific">Mythimna separata</name>
    <name type="common">Oriental armyworm</name>
    <name type="synonym">Pseudaletia separata</name>
    <dbReference type="NCBI Taxonomy" id="271217"/>
    <lineage>
        <taxon>Eukaryota</taxon>
        <taxon>Metazoa</taxon>
        <taxon>Ecdysozoa</taxon>
        <taxon>Arthropoda</taxon>
        <taxon>Hexapoda</taxon>
        <taxon>Insecta</taxon>
        <taxon>Pterygota</taxon>
        <taxon>Neoptera</taxon>
        <taxon>Endopterygota</taxon>
        <taxon>Lepidoptera</taxon>
        <taxon>Glossata</taxon>
        <taxon>Ditrysia</taxon>
        <taxon>Noctuoidea</taxon>
        <taxon>Noctuidae</taxon>
        <taxon>Noctuinae</taxon>
        <taxon>Hadenini</taxon>
        <taxon>Mythimna</taxon>
    </lineage>
</organism>
<gene>
    <name evidence="2" type="ORF">PYW07_008161</name>
</gene>
<dbReference type="Gene3D" id="3.60.10.10">
    <property type="entry name" value="Endonuclease/exonuclease/phosphatase"/>
    <property type="match status" value="1"/>
</dbReference>
<dbReference type="InterPro" id="IPR043128">
    <property type="entry name" value="Rev_trsase/Diguanyl_cyclase"/>
</dbReference>
<dbReference type="SUPFAM" id="SSF56219">
    <property type="entry name" value="DNase I-like"/>
    <property type="match status" value="1"/>
</dbReference>
<dbReference type="Pfam" id="PF00078">
    <property type="entry name" value="RVT_1"/>
    <property type="match status" value="1"/>
</dbReference>
<dbReference type="SUPFAM" id="SSF56672">
    <property type="entry name" value="DNA/RNA polymerases"/>
    <property type="match status" value="1"/>
</dbReference>
<dbReference type="Proteomes" id="UP001231518">
    <property type="component" value="Chromosome 20"/>
</dbReference>
<accession>A0AAD7YPQ3</accession>
<proteinExistence type="predicted"/>
<sequence>MAEECSSYVTNPSQQLKIITQNIRSIHANINSFLTLLCRMNVDCEILVLTECWLNRYNGLIPSIDQYTYYYTKNLLNQNDGVVLYVKNIKSYTVEEPALQDASCLLLKIGTDKAIICIYRSPSIRDISKFLQSLDSLLADLTSYKNIVIVGDLNIDIAYSPSSNQTSDYLDLIASHGMLPAHTIPTRETACLDHVMLKTNLSAVTIVLHSSVTDHAPVLLCLKLKTRVKPRSLTTSKTNFSTLDQAMITTDFQPIYQLTDANEAADCLITTLIRLLNNHTSTIKLPSNQRLFQPWMTMGMLRCIRNRDAMHYKLKQNPSNSVLSITYKRYRNFCTKILKKLKRDYDRTELREAANDSKKIWKIIKRVTYTETPNTPNTDLLNHSTSPKLAVERVNEFFASVGRNLAQNFSSPPGSEKFTTEMTSSPSTLQSFVMLSTDEAEVEEIITSLKADSATGWDNISTKFLKRYTQILVPLLTHIFNICLNTGTFPRHFKKAIIHPIHKTGDTHCVNNYRPIAVLSSISKILERIVNKRLMKYLEDKKLLSPNQFGFRRGKSTSDAVTKLVDCVVKNIDMKQKVLSIFLDLKKAFDTVSIPNLLLKLEELGIRGKPLEFMKDYLQNRTQCVKIQEHYSRDAPVTFGVPQGSVLGPTLFLIYVNQLCDLKLGDGSIIAFADDTVLTFSGDSWHDTFNSAQKGLNTVLQWLKTHTLTLNTDKTKILTFSMRNSTQPSDTQTVTAHSCLLPDVVACTCPKLERCKTIKYLGVIVDNGLSFAAHIETLTKRVRKLIFVVKTLRNVAEPQIMRCTYFALCQSLLNYCICAWGGAPKTLLLKLERAHRAVLKVSTFRPNLFPTEELYKNCKVLTVRQLFVLNTVLLQHHITPYAIITTRRKDIISQPFRSHYSFTRRFPCFQGPHLYNKINKILNFNSLPNVSLKKKLSTWLQTLNYNNTELLLST</sequence>
<dbReference type="CDD" id="cd01650">
    <property type="entry name" value="RT_nLTR_like"/>
    <property type="match status" value="1"/>
</dbReference>
<comment type="caution">
    <text evidence="2">The sequence shown here is derived from an EMBL/GenBank/DDBJ whole genome shotgun (WGS) entry which is preliminary data.</text>
</comment>
<dbReference type="Pfam" id="PF03372">
    <property type="entry name" value="Exo_endo_phos"/>
    <property type="match status" value="1"/>
</dbReference>
<reference evidence="2" key="1">
    <citation type="submission" date="2023-03" db="EMBL/GenBank/DDBJ databases">
        <title>Chromosome-level genomes of two armyworms, Mythimna separata and Mythimna loreyi, provide insights into the biosynthesis and reception of sex pheromones.</title>
        <authorList>
            <person name="Zhao H."/>
        </authorList>
    </citation>
    <scope>NUCLEOTIDE SEQUENCE</scope>
    <source>
        <strain evidence="2">BeijingLab</strain>
        <tissue evidence="2">Pupa</tissue>
    </source>
</reference>
<evidence type="ECO:0000259" key="1">
    <source>
        <dbReference type="PROSITE" id="PS50878"/>
    </source>
</evidence>
<dbReference type="EMBL" id="JARGEI010000011">
    <property type="protein sequence ID" value="KAJ8724181.1"/>
    <property type="molecule type" value="Genomic_DNA"/>
</dbReference>
<keyword evidence="3" id="KW-1185">Reference proteome</keyword>
<feature type="domain" description="Reverse transcriptase" evidence="1">
    <location>
        <begin position="482"/>
        <end position="765"/>
    </location>
</feature>
<evidence type="ECO:0000313" key="2">
    <source>
        <dbReference type="EMBL" id="KAJ8724181.1"/>
    </source>
</evidence>
<protein>
    <recommendedName>
        <fullName evidence="1">Reverse transcriptase domain-containing protein</fullName>
    </recommendedName>
</protein>